<feature type="coiled-coil region" evidence="1">
    <location>
        <begin position="45"/>
        <end position="86"/>
    </location>
</feature>
<feature type="domain" description="F-box" evidence="2">
    <location>
        <begin position="94"/>
        <end position="149"/>
    </location>
</feature>
<proteinExistence type="predicted"/>
<dbReference type="Pfam" id="PF12937">
    <property type="entry name" value="F-box-like"/>
    <property type="match status" value="1"/>
</dbReference>
<dbReference type="InterPro" id="IPR001810">
    <property type="entry name" value="F-box_dom"/>
</dbReference>
<dbReference type="Gene3D" id="1.20.1280.50">
    <property type="match status" value="1"/>
</dbReference>
<dbReference type="PROSITE" id="PS50181">
    <property type="entry name" value="FBOX"/>
    <property type="match status" value="1"/>
</dbReference>
<evidence type="ECO:0000313" key="4">
    <source>
        <dbReference type="Proteomes" id="UP001221142"/>
    </source>
</evidence>
<evidence type="ECO:0000313" key="3">
    <source>
        <dbReference type="EMBL" id="KAJ7641044.1"/>
    </source>
</evidence>
<dbReference type="AlphaFoldDB" id="A0AAD7FW91"/>
<sequence>MSRPGGQLKTPFGTSPLLPDAAQSEHILSLLRSYSEPPSNMEATLSSLSDELERYDDEISRCENDIAALRARVEQASLERVTLEHHLHKCRSLLSPIRRMPPQVLTSVFALLKPDIKYDDTIVPLLRLSHVCARWYTIVTETPTLWDSIAIDQNAGQENAMMSLSLSLERSGTAPLHLCICGTDPGALSLLSNQSDRWRDVRIICPLSSDLHRLSSVAGKLPSLQILDICCLGQDDENRVDIFAAAPRLRVLRITGDVLAVSTIPPLEQLRSICCSNLHTTEALIRSLELMSRMLHGTTFGIEFFLANLLHDEDEDNDDADELLNFEPPTTTSNIRHLSMEITEYFAPQHCILVLNNTLKSLTLPYLSKLSFSTTEYPLTQIHWPHTGFMACAHRSSFQTTLESFLLKKVVITDVQLLACLAAVPSLQHLSIGDHQTIPRGEEKAYGVDYHLITDSLLSKLTLGTTVGSQQQPLIPNLRTLECNSRLKFDDGVFLDLVLSRRTVQPSTDTPPFTCEVECLVGHCREIDSAVSARLRELRVRREVIVRFSAGDLSDQWYLT</sequence>
<dbReference type="EMBL" id="JARKIF010000004">
    <property type="protein sequence ID" value="KAJ7641044.1"/>
    <property type="molecule type" value="Genomic_DNA"/>
</dbReference>
<organism evidence="3 4">
    <name type="scientific">Roridomyces roridus</name>
    <dbReference type="NCBI Taxonomy" id="1738132"/>
    <lineage>
        <taxon>Eukaryota</taxon>
        <taxon>Fungi</taxon>
        <taxon>Dikarya</taxon>
        <taxon>Basidiomycota</taxon>
        <taxon>Agaricomycotina</taxon>
        <taxon>Agaricomycetes</taxon>
        <taxon>Agaricomycetidae</taxon>
        <taxon>Agaricales</taxon>
        <taxon>Marasmiineae</taxon>
        <taxon>Mycenaceae</taxon>
        <taxon>Roridomyces</taxon>
    </lineage>
</organism>
<keyword evidence="4" id="KW-1185">Reference proteome</keyword>
<accession>A0AAD7FW91</accession>
<evidence type="ECO:0000256" key="1">
    <source>
        <dbReference type="SAM" id="Coils"/>
    </source>
</evidence>
<comment type="caution">
    <text evidence="3">The sequence shown here is derived from an EMBL/GenBank/DDBJ whole genome shotgun (WGS) entry which is preliminary data.</text>
</comment>
<evidence type="ECO:0000259" key="2">
    <source>
        <dbReference type="PROSITE" id="PS50181"/>
    </source>
</evidence>
<reference evidence="3" key="1">
    <citation type="submission" date="2023-03" db="EMBL/GenBank/DDBJ databases">
        <title>Massive genome expansion in bonnet fungi (Mycena s.s.) driven by repeated elements and novel gene families across ecological guilds.</title>
        <authorList>
            <consortium name="Lawrence Berkeley National Laboratory"/>
            <person name="Harder C.B."/>
            <person name="Miyauchi S."/>
            <person name="Viragh M."/>
            <person name="Kuo A."/>
            <person name="Thoen E."/>
            <person name="Andreopoulos B."/>
            <person name="Lu D."/>
            <person name="Skrede I."/>
            <person name="Drula E."/>
            <person name="Henrissat B."/>
            <person name="Morin E."/>
            <person name="Kohler A."/>
            <person name="Barry K."/>
            <person name="LaButti K."/>
            <person name="Morin E."/>
            <person name="Salamov A."/>
            <person name="Lipzen A."/>
            <person name="Mereny Z."/>
            <person name="Hegedus B."/>
            <person name="Baldrian P."/>
            <person name="Stursova M."/>
            <person name="Weitz H."/>
            <person name="Taylor A."/>
            <person name="Grigoriev I.V."/>
            <person name="Nagy L.G."/>
            <person name="Martin F."/>
            <person name="Kauserud H."/>
        </authorList>
    </citation>
    <scope>NUCLEOTIDE SEQUENCE</scope>
    <source>
        <strain evidence="3">9284</strain>
    </source>
</reference>
<name>A0AAD7FW91_9AGAR</name>
<dbReference type="Proteomes" id="UP001221142">
    <property type="component" value="Unassembled WGS sequence"/>
</dbReference>
<gene>
    <name evidence="3" type="ORF">FB45DRAFT_1053668</name>
</gene>
<protein>
    <recommendedName>
        <fullName evidence="2">F-box domain-containing protein</fullName>
    </recommendedName>
</protein>
<keyword evidence="1" id="KW-0175">Coiled coil</keyword>